<dbReference type="Gene3D" id="3.40.190.10">
    <property type="entry name" value="Periplasmic binding protein-like II"/>
    <property type="match status" value="2"/>
</dbReference>
<dbReference type="PANTHER" id="PTHR30222">
    <property type="entry name" value="SPERMIDINE/PUTRESCINE-BINDING PERIPLASMIC PROTEIN"/>
    <property type="match status" value="1"/>
</dbReference>
<evidence type="ECO:0000256" key="2">
    <source>
        <dbReference type="ARBA" id="ARBA00022448"/>
    </source>
</evidence>
<dbReference type="NCBIfam" id="TIGR01409">
    <property type="entry name" value="TAT_signal_seq"/>
    <property type="match status" value="1"/>
</dbReference>
<reference evidence="6" key="1">
    <citation type="submission" date="2016-10" db="EMBL/GenBank/DDBJ databases">
        <title>CRISPR-Cas defence system in Roseofilum reptotaenium: evidence of a bacteriophage-cyanobacterium arms race in the coral black band disease.</title>
        <authorList>
            <person name="Buerger P."/>
            <person name="Wood-Charlson E.M."/>
            <person name="Weynberg K.D."/>
            <person name="Willis B."/>
            <person name="Van Oppen M.J."/>
        </authorList>
    </citation>
    <scope>NUCLEOTIDE SEQUENCE [LARGE SCALE GENOMIC DNA]</scope>
    <source>
        <strain evidence="6">AO1-A</strain>
    </source>
</reference>
<dbReference type="InterPro" id="IPR001188">
    <property type="entry name" value="Sperm_putr-bd"/>
</dbReference>
<dbReference type="CDD" id="cd13590">
    <property type="entry name" value="PBP2_PotD_PotF_like"/>
    <property type="match status" value="1"/>
</dbReference>
<comment type="subcellular location">
    <subcellularLocation>
        <location evidence="1">Periplasm</location>
    </subcellularLocation>
</comment>
<dbReference type="PROSITE" id="PS51318">
    <property type="entry name" value="TAT"/>
    <property type="match status" value="1"/>
</dbReference>
<protein>
    <submittedName>
        <fullName evidence="6">Polyamine ABC transporter substrate-binding protein</fullName>
    </submittedName>
</protein>
<evidence type="ECO:0000256" key="1">
    <source>
        <dbReference type="ARBA" id="ARBA00004418"/>
    </source>
</evidence>
<dbReference type="GO" id="GO:0015846">
    <property type="term" value="P:polyamine transport"/>
    <property type="evidence" value="ECO:0007669"/>
    <property type="project" value="InterPro"/>
</dbReference>
<organism evidence="6 7">
    <name type="scientific">Roseofilum reptotaenium AO1-A</name>
    <dbReference type="NCBI Taxonomy" id="1925591"/>
    <lineage>
        <taxon>Bacteria</taxon>
        <taxon>Bacillati</taxon>
        <taxon>Cyanobacteriota</taxon>
        <taxon>Cyanophyceae</taxon>
        <taxon>Desertifilales</taxon>
        <taxon>Desertifilaceae</taxon>
        <taxon>Roseofilum</taxon>
    </lineage>
</organism>
<dbReference type="InterPro" id="IPR006311">
    <property type="entry name" value="TAT_signal"/>
</dbReference>
<feature type="binding site" evidence="5">
    <location>
        <begin position="197"/>
        <end position="200"/>
    </location>
    <ligand>
        <name>spermidine</name>
        <dbReference type="ChEBI" id="CHEBI:57834"/>
    </ligand>
</feature>
<dbReference type="Proteomes" id="UP000183940">
    <property type="component" value="Unassembled WGS sequence"/>
</dbReference>
<dbReference type="GO" id="GO:0019808">
    <property type="term" value="F:polyamine binding"/>
    <property type="evidence" value="ECO:0007669"/>
    <property type="project" value="InterPro"/>
</dbReference>
<dbReference type="SUPFAM" id="SSF53850">
    <property type="entry name" value="Periplasmic binding protein-like II"/>
    <property type="match status" value="1"/>
</dbReference>
<dbReference type="AlphaFoldDB" id="A0A1L9QYF0"/>
<dbReference type="PIRSF" id="PIRSF019574">
    <property type="entry name" value="Periplasmic_polyamine_BP"/>
    <property type="match status" value="1"/>
</dbReference>
<evidence type="ECO:0000313" key="6">
    <source>
        <dbReference type="EMBL" id="OJJ27617.1"/>
    </source>
</evidence>
<feature type="binding site" evidence="5">
    <location>
        <position position="113"/>
    </location>
    <ligand>
        <name>spermidine</name>
        <dbReference type="ChEBI" id="CHEBI:57834"/>
    </ligand>
</feature>
<dbReference type="InterPro" id="IPR019546">
    <property type="entry name" value="TAT_signal_bac_arc"/>
</dbReference>
<evidence type="ECO:0000256" key="4">
    <source>
        <dbReference type="ARBA" id="ARBA00022764"/>
    </source>
</evidence>
<dbReference type="GO" id="GO:0042597">
    <property type="term" value="C:periplasmic space"/>
    <property type="evidence" value="ECO:0007669"/>
    <property type="project" value="UniProtKB-SubCell"/>
</dbReference>
<proteinExistence type="predicted"/>
<keyword evidence="3" id="KW-0732">Signal</keyword>
<keyword evidence="7" id="KW-1185">Reference proteome</keyword>
<evidence type="ECO:0000313" key="7">
    <source>
        <dbReference type="Proteomes" id="UP000183940"/>
    </source>
</evidence>
<dbReference type="InterPro" id="IPR006059">
    <property type="entry name" value="SBP"/>
</dbReference>
<comment type="caution">
    <text evidence="6">The sequence shown here is derived from an EMBL/GenBank/DDBJ whole genome shotgun (WGS) entry which is preliminary data.</text>
</comment>
<dbReference type="Pfam" id="PF13416">
    <property type="entry name" value="SBP_bac_8"/>
    <property type="match status" value="1"/>
</dbReference>
<evidence type="ECO:0000256" key="5">
    <source>
        <dbReference type="PIRSR" id="PIRSR019574-1"/>
    </source>
</evidence>
<sequence length="377" mass="42132">MSQQDKLNRLFHSRSLNRRRFLQGTTAALAGLGLSSCGWTLADVQTRTVERGDSNRLYIFTWAGYTDDNLLAQFEQQTGIQVIADVFDSNEAMLAKILAGGGGAYSIIYPSDYMVLKMVEDDLLTPLDLGRIEGLNQLFENYQNPPYDPGNGHSIPVSWGTTGLIYNRQALNGEPENWEYLWQNQSQLSRQVTMLNDVREVMGATLKHLGYSLNSQDAQEIEEAYEALVELKPAIASFTSDAWRPQILTGDLKIAMGYSVDASEIMEEDENLGYVIPKNGSSLWTDTLVIPKTAPNPDGAYAWINFMLQPTVAAEITKRLSFATANRVAYEQLPEEIQQDATLFPAPEVLANCESVSPVKEDIAQLYDRYWTRLTSS</sequence>
<dbReference type="PRINTS" id="PR00909">
    <property type="entry name" value="SPERMDNBNDNG"/>
</dbReference>
<name>A0A1L9QYF0_9CYAN</name>
<dbReference type="STRING" id="1925591.BI308_01245"/>
<gene>
    <name evidence="6" type="ORF">BI308_01245</name>
</gene>
<accession>A0A1L9QYF0</accession>
<dbReference type="PANTHER" id="PTHR30222:SF17">
    <property type="entry name" value="SPERMIDINE_PUTRESCINE-BINDING PERIPLASMIC PROTEIN"/>
    <property type="match status" value="1"/>
</dbReference>
<keyword evidence="4" id="KW-0574">Periplasm</keyword>
<evidence type="ECO:0000256" key="3">
    <source>
        <dbReference type="ARBA" id="ARBA00022729"/>
    </source>
</evidence>
<keyword evidence="2" id="KW-0813">Transport</keyword>
<dbReference type="EMBL" id="MLAW01000001">
    <property type="protein sequence ID" value="OJJ27617.1"/>
    <property type="molecule type" value="Genomic_DNA"/>
</dbReference>